<dbReference type="EMBL" id="JAFCIX010000312">
    <property type="protein sequence ID" value="KAH6595213.1"/>
    <property type="molecule type" value="Genomic_DNA"/>
</dbReference>
<dbReference type="PROSITE" id="PS00892">
    <property type="entry name" value="HIT_1"/>
    <property type="match status" value="1"/>
</dbReference>
<dbReference type="Gene3D" id="3.30.428.10">
    <property type="entry name" value="HIT-like"/>
    <property type="match status" value="1"/>
</dbReference>
<evidence type="ECO:0000313" key="3">
    <source>
        <dbReference type="EMBL" id="KAH6595213.1"/>
    </source>
</evidence>
<dbReference type="SUPFAM" id="SSF54197">
    <property type="entry name" value="HIT-like"/>
    <property type="match status" value="1"/>
</dbReference>
<dbReference type="PANTHER" id="PTHR46648:SF1">
    <property type="entry name" value="ADENOSINE 5'-MONOPHOSPHORAMIDASE HNT1"/>
    <property type="match status" value="1"/>
</dbReference>
<organism evidence="3 4">
    <name type="scientific">Batrachochytrium salamandrivorans</name>
    <dbReference type="NCBI Taxonomy" id="1357716"/>
    <lineage>
        <taxon>Eukaryota</taxon>
        <taxon>Fungi</taxon>
        <taxon>Fungi incertae sedis</taxon>
        <taxon>Chytridiomycota</taxon>
        <taxon>Chytridiomycota incertae sedis</taxon>
        <taxon>Chytridiomycetes</taxon>
        <taxon>Rhizophydiales</taxon>
        <taxon>Rhizophydiales incertae sedis</taxon>
        <taxon>Batrachochytrium</taxon>
    </lineage>
</organism>
<dbReference type="InterPro" id="IPR036265">
    <property type="entry name" value="HIT-like_sf"/>
</dbReference>
<dbReference type="Proteomes" id="UP001648503">
    <property type="component" value="Unassembled WGS sequence"/>
</dbReference>
<dbReference type="InterPro" id="IPR019808">
    <property type="entry name" value="Histidine_triad_CS"/>
</dbReference>
<dbReference type="CDD" id="cd01277">
    <property type="entry name" value="HINT_subgroup"/>
    <property type="match status" value="1"/>
</dbReference>
<evidence type="ECO:0000256" key="1">
    <source>
        <dbReference type="PROSITE-ProRule" id="PRU00464"/>
    </source>
</evidence>
<dbReference type="PROSITE" id="PS51084">
    <property type="entry name" value="HIT_2"/>
    <property type="match status" value="1"/>
</dbReference>
<feature type="short sequence motif" description="Histidine triad motif" evidence="1">
    <location>
        <begin position="93"/>
        <end position="97"/>
    </location>
</feature>
<evidence type="ECO:0000259" key="2">
    <source>
        <dbReference type="PROSITE" id="PS51084"/>
    </source>
</evidence>
<dbReference type="PRINTS" id="PR00332">
    <property type="entry name" value="HISTRIAD"/>
</dbReference>
<feature type="domain" description="HIT" evidence="2">
    <location>
        <begin position="6"/>
        <end position="109"/>
    </location>
</feature>
<name>A0ABQ8FED7_9FUNG</name>
<protein>
    <recommendedName>
        <fullName evidence="2">HIT domain-containing protein</fullName>
    </recommendedName>
</protein>
<comment type="caution">
    <text evidence="3">The sequence shown here is derived from an EMBL/GenBank/DDBJ whole genome shotgun (WGS) entry which is preliminary data.</text>
</comment>
<reference evidence="3 4" key="1">
    <citation type="submission" date="2021-02" db="EMBL/GenBank/DDBJ databases">
        <title>Variation within the Batrachochytrium salamandrivorans European outbreak.</title>
        <authorList>
            <person name="Kelly M."/>
            <person name="Pasmans F."/>
            <person name="Shea T.P."/>
            <person name="Munoz J.F."/>
            <person name="Carranza S."/>
            <person name="Cuomo C.A."/>
            <person name="Martel A."/>
        </authorList>
    </citation>
    <scope>NUCLEOTIDE SEQUENCE [LARGE SCALE GENOMIC DNA]</scope>
    <source>
        <strain evidence="3 4">AMFP18/2</strain>
    </source>
</reference>
<proteinExistence type="predicted"/>
<accession>A0ABQ8FED7</accession>
<dbReference type="InterPro" id="IPR011146">
    <property type="entry name" value="HIT-like"/>
</dbReference>
<gene>
    <name evidence="3" type="ORF">BASA50_006007</name>
</gene>
<dbReference type="Pfam" id="PF01230">
    <property type="entry name" value="HIT"/>
    <property type="match status" value="1"/>
</dbReference>
<dbReference type="PANTHER" id="PTHR46648">
    <property type="entry name" value="HIT FAMILY PROTEIN 1"/>
    <property type="match status" value="1"/>
</dbReference>
<dbReference type="InterPro" id="IPR001310">
    <property type="entry name" value="Histidine_triad_HIT"/>
</dbReference>
<dbReference type="InterPro" id="IPR039384">
    <property type="entry name" value="HINT"/>
</dbReference>
<keyword evidence="4" id="KW-1185">Reference proteome</keyword>
<sequence>MSANCLFCKIIKGVIPSHKVFENELVYAFLDINPLSKGHLVIPKHHAQFVHQLPDESLAALLPVVKKVAIALAADNYNVLQNNGRLAHQEVDHVHFHVIPKNDESGLGISWPVTVHTQAELAEICSDIKGKIDAV</sequence>
<evidence type="ECO:0000313" key="4">
    <source>
        <dbReference type="Proteomes" id="UP001648503"/>
    </source>
</evidence>